<dbReference type="InterPro" id="IPR000873">
    <property type="entry name" value="AMP-dep_synth/lig_dom"/>
</dbReference>
<comment type="caution">
    <text evidence="4">The sequence shown here is derived from an EMBL/GenBank/DDBJ whole genome shotgun (WGS) entry which is preliminary data.</text>
</comment>
<dbReference type="GO" id="GO:0006631">
    <property type="term" value="P:fatty acid metabolic process"/>
    <property type="evidence" value="ECO:0007669"/>
    <property type="project" value="TreeGrafter"/>
</dbReference>
<organism evidence="4 5">
    <name type="scientific">Pseudovibrio exalbescens</name>
    <dbReference type="NCBI Taxonomy" id="197461"/>
    <lineage>
        <taxon>Bacteria</taxon>
        <taxon>Pseudomonadati</taxon>
        <taxon>Pseudomonadota</taxon>
        <taxon>Alphaproteobacteria</taxon>
        <taxon>Hyphomicrobiales</taxon>
        <taxon>Stappiaceae</taxon>
        <taxon>Pseudovibrio</taxon>
    </lineage>
</organism>
<dbReference type="GO" id="GO:0031956">
    <property type="term" value="F:medium-chain fatty acid-CoA ligase activity"/>
    <property type="evidence" value="ECO:0007669"/>
    <property type="project" value="TreeGrafter"/>
</dbReference>
<evidence type="ECO:0000313" key="4">
    <source>
        <dbReference type="EMBL" id="OKL43433.1"/>
    </source>
</evidence>
<keyword evidence="5" id="KW-1185">Reference proteome</keyword>
<comment type="similarity">
    <text evidence="1">Belongs to the ATP-dependent AMP-binding enzyme family.</text>
</comment>
<evidence type="ECO:0000256" key="2">
    <source>
        <dbReference type="ARBA" id="ARBA00022598"/>
    </source>
</evidence>
<accession>A0A1U7JFB9</accession>
<evidence type="ECO:0000259" key="3">
    <source>
        <dbReference type="Pfam" id="PF00501"/>
    </source>
</evidence>
<protein>
    <submittedName>
        <fullName evidence="4">Acid--CoA ligase</fullName>
    </submittedName>
</protein>
<reference evidence="4 5" key="1">
    <citation type="submission" date="2016-03" db="EMBL/GenBank/DDBJ databases">
        <title>Genome sequence of Nesiotobacter sp. nov., a moderately halophilic alphaproteobacterium isolated from the Yellow Sea, China.</title>
        <authorList>
            <person name="Zhang G."/>
            <person name="Zhang R."/>
        </authorList>
    </citation>
    <scope>NUCLEOTIDE SEQUENCE [LARGE SCALE GENOMIC DNA]</scope>
    <source>
        <strain evidence="4 5">WB1-6</strain>
    </source>
</reference>
<dbReference type="RefSeq" id="WP_028481024.1">
    <property type="nucleotide sequence ID" value="NZ_LVVZ01000019.1"/>
</dbReference>
<dbReference type="PANTHER" id="PTHR43201">
    <property type="entry name" value="ACYL-COA SYNTHETASE"/>
    <property type="match status" value="1"/>
</dbReference>
<dbReference type="InterPro" id="IPR045851">
    <property type="entry name" value="AMP-bd_C_sf"/>
</dbReference>
<gene>
    <name evidence="4" type="ORF">A3843_12320</name>
</gene>
<dbReference type="STRING" id="197461.A3843_12320"/>
<dbReference type="EMBL" id="LVVZ01000019">
    <property type="protein sequence ID" value="OKL43433.1"/>
    <property type="molecule type" value="Genomic_DNA"/>
</dbReference>
<name>A0A1U7JFB9_9HYPH</name>
<dbReference type="Proteomes" id="UP000185783">
    <property type="component" value="Unassembled WGS sequence"/>
</dbReference>
<proteinExistence type="inferred from homology"/>
<sequence>MILCSDAIISHYTTSGVWGTVTLDALVKRAAQTHPDQMALVDAPDRAQWTGGKPRAVTFREAEDEITRIATFFAAVGLEPDRVIGIQAPNTVDTLLTMLGAWRAGLIVSPFPLHWRHREILKALSTVGAKAFITADRVEARFLGEDARDAAADYFSLKFVFGLGSSVPEGVLELSPLVKEYGDAMDEVGRAVDKNAANHIATLTWVQTKEGPAPVPRSHNHWISAGLMPFLEARLKSHSSLVVPFVMCGMTGIGAGLVPWLLSEGTLHLHHPIALHSMTDHARTVDADYILAPGALAPHLDEAMQGWDTAVLAVWSPTSTKPAPYVTRSTFIDLHVLEEFGFVAKLRGTHALPHNLELGAVHAPSGNSLGPKLLDLDRHDDTNQTLLALEGAMVPTACWPDAAPCMTTTDDGAVRTTLPVTITDGAITNVGRTGTIAPDSSELPHLDIIYSAFSGVSEAAAFLVEDDILGARLMVAVVPSEGATVDVDAFYAYLDAERVSLAMLPHRILSLRSLPRLDTGDVDREKLARRSQPREKTAVA</sequence>
<keyword evidence="2 4" id="KW-0436">Ligase</keyword>
<dbReference type="SUPFAM" id="SSF56801">
    <property type="entry name" value="Acetyl-CoA synthetase-like"/>
    <property type="match status" value="1"/>
</dbReference>
<evidence type="ECO:0000256" key="1">
    <source>
        <dbReference type="ARBA" id="ARBA00006432"/>
    </source>
</evidence>
<dbReference type="Gene3D" id="3.30.300.30">
    <property type="match status" value="1"/>
</dbReference>
<dbReference type="AlphaFoldDB" id="A0A1U7JFB9"/>
<dbReference type="Gene3D" id="3.40.50.12780">
    <property type="entry name" value="N-terminal domain of ligase-like"/>
    <property type="match status" value="1"/>
</dbReference>
<evidence type="ECO:0000313" key="5">
    <source>
        <dbReference type="Proteomes" id="UP000185783"/>
    </source>
</evidence>
<dbReference type="InterPro" id="IPR042099">
    <property type="entry name" value="ANL_N_sf"/>
</dbReference>
<feature type="domain" description="AMP-dependent synthetase/ligase" evidence="3">
    <location>
        <begin position="28"/>
        <end position="139"/>
    </location>
</feature>
<dbReference type="PANTHER" id="PTHR43201:SF5">
    <property type="entry name" value="MEDIUM-CHAIN ACYL-COA LIGASE ACSF2, MITOCHONDRIAL"/>
    <property type="match status" value="1"/>
</dbReference>
<dbReference type="Pfam" id="PF00501">
    <property type="entry name" value="AMP-binding"/>
    <property type="match status" value="1"/>
</dbReference>